<feature type="domain" description="ABC transporter" evidence="4">
    <location>
        <begin position="12"/>
        <end position="233"/>
    </location>
</feature>
<evidence type="ECO:0000259" key="4">
    <source>
        <dbReference type="PROSITE" id="PS50893"/>
    </source>
</evidence>
<keyword evidence="2" id="KW-0547">Nucleotide-binding</keyword>
<evidence type="ECO:0000256" key="1">
    <source>
        <dbReference type="ARBA" id="ARBA00022448"/>
    </source>
</evidence>
<dbReference type="PANTHER" id="PTHR42939:SF1">
    <property type="entry name" value="ABC TRANSPORTER ATP-BINDING PROTEIN ALBC-RELATED"/>
    <property type="match status" value="1"/>
</dbReference>
<dbReference type="InterPro" id="IPR003593">
    <property type="entry name" value="AAA+_ATPase"/>
</dbReference>
<dbReference type="SUPFAM" id="SSF52540">
    <property type="entry name" value="P-loop containing nucleoside triphosphate hydrolases"/>
    <property type="match status" value="1"/>
</dbReference>
<organism evidence="5 6">
    <name type="scientific">Paraeggerthella hongkongensis</name>
    <dbReference type="NCBI Taxonomy" id="230658"/>
    <lineage>
        <taxon>Bacteria</taxon>
        <taxon>Bacillati</taxon>
        <taxon>Actinomycetota</taxon>
        <taxon>Coriobacteriia</taxon>
        <taxon>Eggerthellales</taxon>
        <taxon>Eggerthellaceae</taxon>
        <taxon>Paraeggerthella</taxon>
    </lineage>
</organism>
<dbReference type="RefSeq" id="WP_123192459.1">
    <property type="nucleotide sequence ID" value="NZ_QICD01000016.1"/>
</dbReference>
<dbReference type="AlphaFoldDB" id="A0A3N0B6E6"/>
<keyword evidence="6" id="KW-1185">Reference proteome</keyword>
<dbReference type="Gene3D" id="3.40.50.300">
    <property type="entry name" value="P-loop containing nucleotide triphosphate hydrolases"/>
    <property type="match status" value="1"/>
</dbReference>
<dbReference type="Proteomes" id="UP000278632">
    <property type="component" value="Unassembled WGS sequence"/>
</dbReference>
<dbReference type="InterPro" id="IPR027417">
    <property type="entry name" value="P-loop_NTPase"/>
</dbReference>
<dbReference type="InterPro" id="IPR051782">
    <property type="entry name" value="ABC_Transporter_VariousFunc"/>
</dbReference>
<evidence type="ECO:0000256" key="2">
    <source>
        <dbReference type="ARBA" id="ARBA00022741"/>
    </source>
</evidence>
<name>A0A3N0B6E6_9ACTN</name>
<proteinExistence type="predicted"/>
<keyword evidence="3 5" id="KW-0067">ATP-binding</keyword>
<protein>
    <submittedName>
        <fullName evidence="5">ABC transporter ATP-binding protein</fullName>
    </submittedName>
</protein>
<dbReference type="GO" id="GO:0005524">
    <property type="term" value="F:ATP binding"/>
    <property type="evidence" value="ECO:0007669"/>
    <property type="project" value="UniProtKB-KW"/>
</dbReference>
<dbReference type="SMART" id="SM00382">
    <property type="entry name" value="AAA"/>
    <property type="match status" value="1"/>
</dbReference>
<reference evidence="6" key="1">
    <citation type="submission" date="2018-05" db="EMBL/GenBank/DDBJ databases">
        <title>Genome Sequencing of selected type strains of the family Eggerthellaceae.</title>
        <authorList>
            <person name="Danylec N."/>
            <person name="Stoll D.A."/>
            <person name="Doetsch A."/>
            <person name="Huch M."/>
        </authorList>
    </citation>
    <scope>NUCLEOTIDE SEQUENCE [LARGE SCALE GENOMIC DNA]</scope>
    <source>
        <strain evidence="6">DSM 16106</strain>
    </source>
</reference>
<dbReference type="Pfam" id="PF00005">
    <property type="entry name" value="ABC_tran"/>
    <property type="match status" value="1"/>
</dbReference>
<dbReference type="CDD" id="cd03230">
    <property type="entry name" value="ABC_DR_subfamily_A"/>
    <property type="match status" value="1"/>
</dbReference>
<gene>
    <name evidence="5" type="ORF">DMP08_08330</name>
</gene>
<evidence type="ECO:0000256" key="3">
    <source>
        <dbReference type="ARBA" id="ARBA00022840"/>
    </source>
</evidence>
<evidence type="ECO:0000313" key="6">
    <source>
        <dbReference type="Proteomes" id="UP000278632"/>
    </source>
</evidence>
<keyword evidence="1" id="KW-0813">Transport</keyword>
<dbReference type="InterPro" id="IPR003439">
    <property type="entry name" value="ABC_transporter-like_ATP-bd"/>
</dbReference>
<comment type="caution">
    <text evidence="5">The sequence shown here is derived from an EMBL/GenBank/DDBJ whole genome shotgun (WGS) entry which is preliminary data.</text>
</comment>
<dbReference type="EMBL" id="QICD01000016">
    <property type="protein sequence ID" value="RNL42578.1"/>
    <property type="molecule type" value="Genomic_DNA"/>
</dbReference>
<evidence type="ECO:0000313" key="5">
    <source>
        <dbReference type="EMBL" id="RNL42578.1"/>
    </source>
</evidence>
<dbReference type="OrthoDB" id="6198786at2"/>
<dbReference type="PROSITE" id="PS50893">
    <property type="entry name" value="ABC_TRANSPORTER_2"/>
    <property type="match status" value="1"/>
</dbReference>
<dbReference type="GO" id="GO:0016887">
    <property type="term" value="F:ATP hydrolysis activity"/>
    <property type="evidence" value="ECO:0007669"/>
    <property type="project" value="InterPro"/>
</dbReference>
<sequence>MDVEAVEKTPALRAEGLSFRYARSEVWNDVSFRIDPGQIAFLTGPNGSGKSTLLRCLAGWSMPSKGVVEVFGRPFDGSDRAVRREIAFVPDVPSFYDDLTAAEHIRFVLDANRVPDAVDEARRLLDDLGLEAHADRFPSSYSRGMRLKLALVLAFMRKPRLLLLDEPYGPLDRDASRRLSALLSTARADGAAVLVSCHHNVPDLNPDLLLHLEGGRLSTVRDVRPGDLFDGFERG</sequence>
<accession>A0A3N0B6E6</accession>
<dbReference type="PANTHER" id="PTHR42939">
    <property type="entry name" value="ABC TRANSPORTER ATP-BINDING PROTEIN ALBC-RELATED"/>
    <property type="match status" value="1"/>
</dbReference>